<comment type="subunit">
    <text evidence="6">Homodimer.</text>
</comment>
<dbReference type="Pfam" id="PF00588">
    <property type="entry name" value="SpoU_methylase"/>
    <property type="match status" value="1"/>
</dbReference>
<accession>A0A6N6MTY0</accession>
<evidence type="ECO:0000313" key="9">
    <source>
        <dbReference type="EMBL" id="KAB1074881.1"/>
    </source>
</evidence>
<keyword evidence="5 6" id="KW-0819">tRNA processing</keyword>
<comment type="caution">
    <text evidence="6">Lacks conserved residue(s) required for the propagation of feature annotation.</text>
</comment>
<dbReference type="InterPro" id="IPR001537">
    <property type="entry name" value="SpoU_MeTrfase"/>
</dbReference>
<dbReference type="GO" id="GO:0003723">
    <property type="term" value="F:RNA binding"/>
    <property type="evidence" value="ECO:0007669"/>
    <property type="project" value="InterPro"/>
</dbReference>
<dbReference type="HAMAP" id="MF_01885">
    <property type="entry name" value="tRNA_methyltr_TrmL"/>
    <property type="match status" value="1"/>
</dbReference>
<evidence type="ECO:0000256" key="5">
    <source>
        <dbReference type="ARBA" id="ARBA00022694"/>
    </source>
</evidence>
<evidence type="ECO:0000256" key="4">
    <source>
        <dbReference type="ARBA" id="ARBA00022691"/>
    </source>
</evidence>
<evidence type="ECO:0000256" key="3">
    <source>
        <dbReference type="ARBA" id="ARBA00022679"/>
    </source>
</evidence>
<comment type="catalytic activity">
    <reaction evidence="6">
        <text>cytidine(34) in tRNA + S-adenosyl-L-methionine = 2'-O-methylcytidine(34) in tRNA + S-adenosyl-L-homocysteine + H(+)</text>
        <dbReference type="Rhea" id="RHEA:43084"/>
        <dbReference type="Rhea" id="RHEA-COMP:10331"/>
        <dbReference type="Rhea" id="RHEA-COMP:10332"/>
        <dbReference type="ChEBI" id="CHEBI:15378"/>
        <dbReference type="ChEBI" id="CHEBI:57856"/>
        <dbReference type="ChEBI" id="CHEBI:59789"/>
        <dbReference type="ChEBI" id="CHEBI:74495"/>
        <dbReference type="ChEBI" id="CHEBI:82748"/>
        <dbReference type="EC" id="2.1.1.207"/>
    </reaction>
</comment>
<gene>
    <name evidence="6" type="primary">trmL</name>
    <name evidence="9" type="ORF">F6X51_07120</name>
</gene>
<dbReference type="PANTHER" id="PTHR42971">
    <property type="entry name" value="TRNA (CYTIDINE(34)-2'-O)-METHYLTRANSFERASE"/>
    <property type="match status" value="1"/>
</dbReference>
<dbReference type="PANTHER" id="PTHR42971:SF1">
    <property type="entry name" value="TRNA (CYTIDINE(34)-2'-O)-METHYLTRANSFERASE"/>
    <property type="match status" value="1"/>
</dbReference>
<evidence type="ECO:0000256" key="2">
    <source>
        <dbReference type="ARBA" id="ARBA00022603"/>
    </source>
</evidence>
<dbReference type="RefSeq" id="WP_150962520.1">
    <property type="nucleotide sequence ID" value="NZ_VZZJ01000004.1"/>
</dbReference>
<dbReference type="Proteomes" id="UP000441523">
    <property type="component" value="Unassembled WGS sequence"/>
</dbReference>
<dbReference type="PIRSF" id="PIRSF029256">
    <property type="entry name" value="SpoU_TrmH_prd"/>
    <property type="match status" value="1"/>
</dbReference>
<keyword evidence="2 6" id="KW-0489">Methyltransferase</keyword>
<sequence length="157" mass="16868">MLRLALYQPDIPQNTGTMLRMAACLGVPVEIVEPAGFDVSDRHLRRSGLDYLDHVTISRHRSWAAFEAWRREAEARLVLATTAGALPYTDFAFQAGDCILMGRESAGVPEVVHAAADARVVVPIRAGMRSLNVAIAAAMILGEGLRQVGSGDTVRAG</sequence>
<evidence type="ECO:0000313" key="10">
    <source>
        <dbReference type="Proteomes" id="UP000441523"/>
    </source>
</evidence>
<keyword evidence="3 6" id="KW-0808">Transferase</keyword>
<dbReference type="InterPro" id="IPR016914">
    <property type="entry name" value="TrmL"/>
</dbReference>
<comment type="function">
    <text evidence="6">Methylates the ribose at the nucleotide 34 wobble position in the two leucyl isoacceptors tRNA(Leu)(CmAA) and tRNA(Leu)(cmnm5UmAA). Catalyzes the methyl transfer from S-adenosyl-L-methionine to the 2'-OH of the wobble nucleotide.</text>
</comment>
<dbReference type="GO" id="GO:0005737">
    <property type="term" value="C:cytoplasm"/>
    <property type="evidence" value="ECO:0007669"/>
    <property type="project" value="UniProtKB-SubCell"/>
</dbReference>
<dbReference type="GO" id="GO:0008175">
    <property type="term" value="F:tRNA methyltransferase activity"/>
    <property type="evidence" value="ECO:0007669"/>
    <property type="project" value="UniProtKB-UniRule"/>
</dbReference>
<dbReference type="InterPro" id="IPR029028">
    <property type="entry name" value="Alpha/beta_knot_MTases"/>
</dbReference>
<evidence type="ECO:0000256" key="1">
    <source>
        <dbReference type="ARBA" id="ARBA00022490"/>
    </source>
</evidence>
<dbReference type="EC" id="2.1.1.207" evidence="6"/>
<name>A0A6N6MTY0_9HYPH</name>
<dbReference type="Gene3D" id="3.40.1280.10">
    <property type="match status" value="1"/>
</dbReference>
<feature type="binding site" evidence="6 7">
    <location>
        <position position="102"/>
    </location>
    <ligand>
        <name>S-adenosyl-L-methionine</name>
        <dbReference type="ChEBI" id="CHEBI:59789"/>
    </ligand>
</feature>
<keyword evidence="4 6" id="KW-0949">S-adenosyl-L-methionine</keyword>
<dbReference type="GO" id="GO:0002130">
    <property type="term" value="P:wobble position ribose methylation"/>
    <property type="evidence" value="ECO:0007669"/>
    <property type="project" value="TreeGrafter"/>
</dbReference>
<dbReference type="EMBL" id="VZZJ01000004">
    <property type="protein sequence ID" value="KAB1074881.1"/>
    <property type="molecule type" value="Genomic_DNA"/>
</dbReference>
<feature type="domain" description="tRNA/rRNA methyltransferase SpoU type" evidence="8">
    <location>
        <begin position="2"/>
        <end position="141"/>
    </location>
</feature>
<dbReference type="AlphaFoldDB" id="A0A6N6MTY0"/>
<feature type="binding site" evidence="6 7">
    <location>
        <position position="122"/>
    </location>
    <ligand>
        <name>S-adenosyl-L-methionine</name>
        <dbReference type="ChEBI" id="CHEBI:59789"/>
    </ligand>
</feature>
<feature type="binding site" evidence="6 7">
    <location>
        <position position="130"/>
    </location>
    <ligand>
        <name>S-adenosyl-L-methionine</name>
        <dbReference type="ChEBI" id="CHEBI:59789"/>
    </ligand>
</feature>
<comment type="subcellular location">
    <subcellularLocation>
        <location evidence="6">Cytoplasm</location>
    </subcellularLocation>
</comment>
<evidence type="ECO:0000256" key="6">
    <source>
        <dbReference type="HAMAP-Rule" id="MF_01885"/>
    </source>
</evidence>
<reference evidence="9 10" key="1">
    <citation type="submission" date="2019-09" db="EMBL/GenBank/DDBJ databases">
        <title>YIM 132548 draft genome.</title>
        <authorList>
            <person name="Jiang L."/>
        </authorList>
    </citation>
    <scope>NUCLEOTIDE SEQUENCE [LARGE SCALE GENOMIC DNA]</scope>
    <source>
        <strain evidence="9 10">YIM 132548</strain>
    </source>
</reference>
<proteinExistence type="inferred from homology"/>
<evidence type="ECO:0000259" key="8">
    <source>
        <dbReference type="Pfam" id="PF00588"/>
    </source>
</evidence>
<dbReference type="GO" id="GO:0008757">
    <property type="term" value="F:S-adenosylmethionine-dependent methyltransferase activity"/>
    <property type="evidence" value="ECO:0007669"/>
    <property type="project" value="UniProtKB-UniRule"/>
</dbReference>
<dbReference type="InterPro" id="IPR029026">
    <property type="entry name" value="tRNA_m1G_MTases_N"/>
</dbReference>
<comment type="catalytic activity">
    <reaction evidence="6">
        <text>5-carboxymethylaminomethyluridine(34) in tRNA(Leu) + S-adenosyl-L-methionine = 5-carboxymethylaminomethyl-2'-O-methyluridine(34) in tRNA(Leu) + S-adenosyl-L-homocysteine + H(+)</text>
        <dbReference type="Rhea" id="RHEA:43088"/>
        <dbReference type="Rhea" id="RHEA-COMP:10333"/>
        <dbReference type="Rhea" id="RHEA-COMP:10334"/>
        <dbReference type="ChEBI" id="CHEBI:15378"/>
        <dbReference type="ChEBI" id="CHEBI:57856"/>
        <dbReference type="ChEBI" id="CHEBI:59789"/>
        <dbReference type="ChEBI" id="CHEBI:74508"/>
        <dbReference type="ChEBI" id="CHEBI:74511"/>
        <dbReference type="EC" id="2.1.1.207"/>
    </reaction>
</comment>
<comment type="similarity">
    <text evidence="6">Belongs to the class IV-like SAM-binding methyltransferase superfamily. RNA methyltransferase TrmH family. TrmL subfamily.</text>
</comment>
<protein>
    <recommendedName>
        <fullName evidence="6">tRNA (cytidine(34)-2'-O)-methyltransferase</fullName>
        <ecNumber evidence="6">2.1.1.207</ecNumber>
    </recommendedName>
    <alternativeName>
        <fullName evidence="6">tRNA (cytidine/uridine-2'-O-)-methyltransferase TrmL</fullName>
    </alternativeName>
</protein>
<comment type="caution">
    <text evidence="9">The sequence shown here is derived from an EMBL/GenBank/DDBJ whole genome shotgun (WGS) entry which is preliminary data.</text>
</comment>
<dbReference type="SUPFAM" id="SSF75217">
    <property type="entry name" value="alpha/beta knot"/>
    <property type="match status" value="1"/>
</dbReference>
<evidence type="ECO:0000256" key="7">
    <source>
        <dbReference type="PIRSR" id="PIRSR029256-1"/>
    </source>
</evidence>
<keyword evidence="10" id="KW-1185">Reference proteome</keyword>
<keyword evidence="1 6" id="KW-0963">Cytoplasm</keyword>
<dbReference type="CDD" id="cd18094">
    <property type="entry name" value="SpoU-like_TrmL"/>
    <property type="match status" value="1"/>
</dbReference>
<organism evidence="9 10">
    <name type="scientific">Methylobacterium planeticum</name>
    <dbReference type="NCBI Taxonomy" id="2615211"/>
    <lineage>
        <taxon>Bacteria</taxon>
        <taxon>Pseudomonadati</taxon>
        <taxon>Pseudomonadota</taxon>
        <taxon>Alphaproteobacteria</taxon>
        <taxon>Hyphomicrobiales</taxon>
        <taxon>Methylobacteriaceae</taxon>
        <taxon>Methylobacterium</taxon>
    </lineage>
</organism>